<proteinExistence type="predicted"/>
<accession>A0A1E3WJ90</accession>
<reference evidence="5 6" key="1">
    <citation type="submission" date="2016-08" db="EMBL/GenBank/DDBJ databases">
        <title>Genome sequencing of Vibrio scophthalmi strain FP3289, an isolated from Paralichthys olivaceus.</title>
        <authorList>
            <person name="Han H.-J."/>
        </authorList>
    </citation>
    <scope>NUCLEOTIDE SEQUENCE [LARGE SCALE GENOMIC DNA]</scope>
    <source>
        <strain evidence="5 6">FP3289</strain>
    </source>
</reference>
<dbReference type="PATRIC" id="fig|45658.8.peg.4209"/>
<dbReference type="PANTHER" id="PTHR34501:SF2">
    <property type="entry name" value="OUTER MEMBRANE PORIN F-RELATED"/>
    <property type="match status" value="1"/>
</dbReference>
<dbReference type="GO" id="GO:0015288">
    <property type="term" value="F:porin activity"/>
    <property type="evidence" value="ECO:0007669"/>
    <property type="project" value="InterPro"/>
</dbReference>
<dbReference type="PANTHER" id="PTHR34501">
    <property type="entry name" value="PROTEIN YDDL-RELATED"/>
    <property type="match status" value="1"/>
</dbReference>
<comment type="caution">
    <text evidence="5">The sequence shown here is derived from an EMBL/GenBank/DDBJ whole genome shotgun (WGS) entry which is preliminary data.</text>
</comment>
<keyword evidence="3" id="KW-0472">Membrane</keyword>
<evidence type="ECO:0000256" key="3">
    <source>
        <dbReference type="ARBA" id="ARBA00023136"/>
    </source>
</evidence>
<dbReference type="InterPro" id="IPR050298">
    <property type="entry name" value="Gram-neg_bact_OMP"/>
</dbReference>
<dbReference type="InterPro" id="IPR023614">
    <property type="entry name" value="Porin_dom_sf"/>
</dbReference>
<evidence type="ECO:0008006" key="7">
    <source>
        <dbReference type="Google" id="ProtNLM"/>
    </source>
</evidence>
<dbReference type="SUPFAM" id="SSF56935">
    <property type="entry name" value="Porins"/>
    <property type="match status" value="1"/>
</dbReference>
<evidence type="ECO:0000313" key="6">
    <source>
        <dbReference type="Proteomes" id="UP000095131"/>
    </source>
</evidence>
<comment type="subcellular location">
    <subcellularLocation>
        <location evidence="1">Cell outer membrane</location>
        <topology evidence="1">Multi-pass membrane protein</topology>
    </subcellularLocation>
</comment>
<name>A0A1E3WJ90_9VIBR</name>
<dbReference type="AlphaFoldDB" id="A0A1E3WJ90"/>
<evidence type="ECO:0000313" key="5">
    <source>
        <dbReference type="EMBL" id="ODS05087.1"/>
    </source>
</evidence>
<evidence type="ECO:0000256" key="2">
    <source>
        <dbReference type="ARBA" id="ARBA00022729"/>
    </source>
</evidence>
<gene>
    <name evidence="5" type="ORF">VSF3289_04228</name>
</gene>
<dbReference type="GO" id="GO:0009279">
    <property type="term" value="C:cell outer membrane"/>
    <property type="evidence" value="ECO:0007669"/>
    <property type="project" value="UniProtKB-SubCell"/>
</dbReference>
<dbReference type="EMBL" id="MDCJ01000007">
    <property type="protein sequence ID" value="ODS05087.1"/>
    <property type="molecule type" value="Genomic_DNA"/>
</dbReference>
<evidence type="ECO:0000256" key="4">
    <source>
        <dbReference type="SAM" id="SignalP"/>
    </source>
</evidence>
<dbReference type="Gene3D" id="2.40.160.10">
    <property type="entry name" value="Porin"/>
    <property type="match status" value="1"/>
</dbReference>
<evidence type="ECO:0000256" key="1">
    <source>
        <dbReference type="ARBA" id="ARBA00004571"/>
    </source>
</evidence>
<keyword evidence="2 4" id="KW-0732">Signal</keyword>
<organism evidence="5 6">
    <name type="scientific">Vibrio scophthalmi</name>
    <dbReference type="NCBI Taxonomy" id="45658"/>
    <lineage>
        <taxon>Bacteria</taxon>
        <taxon>Pseudomonadati</taxon>
        <taxon>Pseudomonadota</taxon>
        <taxon>Gammaproteobacteria</taxon>
        <taxon>Vibrionales</taxon>
        <taxon>Vibrionaceae</taxon>
        <taxon>Vibrio</taxon>
    </lineage>
</organism>
<dbReference type="Proteomes" id="UP000095131">
    <property type="component" value="Unassembled WGS sequence"/>
</dbReference>
<sequence length="335" mass="35917">MMKLNSLAIAVASTLIASTSASAAQIYSGDGTSLAVGGYVDVGVGKYGSYGDDPEVQVHQVSPRINIEGKKEIGNGVTVDAKGEWSLNYLDGGDTSFNTRLGYIGASHEQAGRAVVGTQWSPYYDVGGVADLPIAFANDFLYSDQYNLGSARAEKMVSYRNTLVVSNDISLNIGLGWQGKQKSNYDTRGQIAISGDFAGFGVGYTYNGGDVDSGKAESHLVSVNYGSYGKGIYVAGVYGKNEHFFTNAKKQLLAESYQYEALAAFGLDNGVNVSVNYESVEDDKTSKTQYSQSALQVEYTITSGLVTFAGYQFDLGNDIGIKEEDFYTAGVRYFF</sequence>
<feature type="chain" id="PRO_5009139525" description="Outer membrane protein" evidence="4">
    <location>
        <begin position="24"/>
        <end position="335"/>
    </location>
</feature>
<feature type="signal peptide" evidence="4">
    <location>
        <begin position="1"/>
        <end position="23"/>
    </location>
</feature>
<dbReference type="CDD" id="cd00342">
    <property type="entry name" value="gram_neg_porins"/>
    <property type="match status" value="1"/>
</dbReference>
<dbReference type="InterPro" id="IPR033900">
    <property type="entry name" value="Gram_neg_porin_domain"/>
</dbReference>
<protein>
    <recommendedName>
        <fullName evidence="7">Outer membrane protein</fullName>
    </recommendedName>
</protein>